<organism evidence="1 2">
    <name type="scientific">Marivirga lumbricoides</name>
    <dbReference type="NCBI Taxonomy" id="1046115"/>
    <lineage>
        <taxon>Bacteria</taxon>
        <taxon>Pseudomonadati</taxon>
        <taxon>Bacteroidota</taxon>
        <taxon>Cytophagia</taxon>
        <taxon>Cytophagales</taxon>
        <taxon>Marivirgaceae</taxon>
        <taxon>Marivirga</taxon>
    </lineage>
</organism>
<name>A0ABQ1M9W8_9BACT</name>
<evidence type="ECO:0000313" key="1">
    <source>
        <dbReference type="EMBL" id="GGC35089.1"/>
    </source>
</evidence>
<dbReference type="EMBL" id="BMEC01000006">
    <property type="protein sequence ID" value="GGC35089.1"/>
    <property type="molecule type" value="Genomic_DNA"/>
</dbReference>
<evidence type="ECO:0000313" key="2">
    <source>
        <dbReference type="Proteomes" id="UP000636010"/>
    </source>
</evidence>
<dbReference type="RefSeq" id="WP_188463023.1">
    <property type="nucleotide sequence ID" value="NZ_BAABHU010000006.1"/>
</dbReference>
<protein>
    <recommendedName>
        <fullName evidence="3">Flagellar motor protein MotB</fullName>
    </recommendedName>
</protein>
<dbReference type="SUPFAM" id="SSF48452">
    <property type="entry name" value="TPR-like"/>
    <property type="match status" value="1"/>
</dbReference>
<evidence type="ECO:0008006" key="3">
    <source>
        <dbReference type="Google" id="ProtNLM"/>
    </source>
</evidence>
<comment type="caution">
    <text evidence="1">The sequence shown here is derived from an EMBL/GenBank/DDBJ whole genome shotgun (WGS) entry which is preliminary data.</text>
</comment>
<dbReference type="Proteomes" id="UP000636010">
    <property type="component" value="Unassembled WGS sequence"/>
</dbReference>
<sequence length="547" mass="62174">MTLFHRNILFLNVFLLVFLLAVTNPTYAQESVLKLLKNEQQIADTYFEQKNYHSALEKYLSVIGGKSGSHEVNTKIARCYFFLHEYGNAAMYYSKAIENNNKLVPDDLLRYAEVLVSTGAYQEAILTYRDYLSVNKNDESILKKIWRLQNINFLYEDSLYYTLKKLPINSPNGDLAPVPYKKGLVFVSNRESVSVVKKVDAKVNAPFYRLYFTQVKGGYDHISDSTFTEPVLFDKAFHSNYHLGPVAFFLNQNKMVFTRSSHESGNNGISTLQLYFASNSGIGWRKIMPFPFNSQNFSNTDPTINEAGTLLIFSSDRPGGFGGKDLYKSEFIDGSWTDPVNLGENINTAGDEVFPYLHEERTLYFSTDGHPGLGGLDIFKAEIINSNIENPANIGYPLNSGYDDFGIFIDSTGTRGYLSSNRTFGGYNDDIYMFEMDLQPYPLTVNGIIKYIEHNWMDSSELKTMGNVKLFLIDDFKDEVVAESTSDKSGNFMMTVPYYSKYKIQVVGENIEGIVSFEVPKHQKSNDKYDIVVVNDDFDTTSNENRE</sequence>
<reference evidence="2" key="1">
    <citation type="journal article" date="2019" name="Int. J. Syst. Evol. Microbiol.">
        <title>The Global Catalogue of Microorganisms (GCM) 10K type strain sequencing project: providing services to taxonomists for standard genome sequencing and annotation.</title>
        <authorList>
            <consortium name="The Broad Institute Genomics Platform"/>
            <consortium name="The Broad Institute Genome Sequencing Center for Infectious Disease"/>
            <person name="Wu L."/>
            <person name="Ma J."/>
        </authorList>
    </citation>
    <scope>NUCLEOTIDE SEQUENCE [LARGE SCALE GENOMIC DNA]</scope>
    <source>
        <strain evidence="2">CGMCC 1.10832</strain>
    </source>
</reference>
<gene>
    <name evidence="1" type="ORF">GCM10011506_20560</name>
</gene>
<dbReference type="Gene3D" id="1.25.40.10">
    <property type="entry name" value="Tetratricopeptide repeat domain"/>
    <property type="match status" value="1"/>
</dbReference>
<accession>A0ABQ1M9W8</accession>
<proteinExistence type="predicted"/>
<dbReference type="InterPro" id="IPR011990">
    <property type="entry name" value="TPR-like_helical_dom_sf"/>
</dbReference>
<keyword evidence="2" id="KW-1185">Reference proteome</keyword>
<dbReference type="SUPFAM" id="SSF82171">
    <property type="entry name" value="DPP6 N-terminal domain-like"/>
    <property type="match status" value="1"/>
</dbReference>